<dbReference type="EMBL" id="PDZR01000015">
    <property type="protein sequence ID" value="PNG25494.1"/>
    <property type="molecule type" value="Genomic_DNA"/>
</dbReference>
<sequence>MFEQGDLRFVVLKLISEKPSHGYEIIKAIEDRLGGAYAPSPGVIYPTLTLLEEMGAIRVKETDGPRKLYEITPDGETLLRDKDATVSAIFERMADINTRHGGGPAPQVIRAMENVKTALRLRTSRGPLSADELAQITAILDEAAKAVDAS</sequence>
<organism evidence="2 3">
    <name type="scientific">Methylocella silvestris</name>
    <dbReference type="NCBI Taxonomy" id="199596"/>
    <lineage>
        <taxon>Bacteria</taxon>
        <taxon>Pseudomonadati</taxon>
        <taxon>Pseudomonadota</taxon>
        <taxon>Alphaproteobacteria</taxon>
        <taxon>Hyphomicrobiales</taxon>
        <taxon>Beijerinckiaceae</taxon>
        <taxon>Methylocella</taxon>
    </lineage>
</organism>
<dbReference type="InterPro" id="IPR036388">
    <property type="entry name" value="WH-like_DNA-bd_sf"/>
</dbReference>
<comment type="caution">
    <text evidence="2">The sequence shown here is derived from an EMBL/GenBank/DDBJ whole genome shotgun (WGS) entry which is preliminary data.</text>
</comment>
<evidence type="ECO:0000313" key="2">
    <source>
        <dbReference type="EMBL" id="PNG25494.1"/>
    </source>
</evidence>
<dbReference type="OrthoDB" id="9814826at2"/>
<proteinExistence type="predicted"/>
<accession>A0A2J7TFE5</accession>
<dbReference type="SUPFAM" id="SSF46785">
    <property type="entry name" value="Winged helix' DNA-binding domain"/>
    <property type="match status" value="1"/>
</dbReference>
<feature type="domain" description="Transcription regulator PadR N-terminal" evidence="1">
    <location>
        <begin position="11"/>
        <end position="80"/>
    </location>
</feature>
<dbReference type="InterPro" id="IPR036390">
    <property type="entry name" value="WH_DNA-bd_sf"/>
</dbReference>
<dbReference type="PANTHER" id="PTHR43252:SF7">
    <property type="entry name" value="TRANSCRIPTIONAL REGULATOR YQJI"/>
    <property type="match status" value="1"/>
</dbReference>
<dbReference type="Proteomes" id="UP000236286">
    <property type="component" value="Unassembled WGS sequence"/>
</dbReference>
<dbReference type="PANTHER" id="PTHR43252">
    <property type="entry name" value="TRANSCRIPTIONAL REGULATOR YQJI"/>
    <property type="match status" value="1"/>
</dbReference>
<evidence type="ECO:0000313" key="3">
    <source>
        <dbReference type="Proteomes" id="UP000236286"/>
    </source>
</evidence>
<dbReference type="AlphaFoldDB" id="A0A2J7TFE5"/>
<dbReference type="Gene3D" id="1.10.10.10">
    <property type="entry name" value="Winged helix-like DNA-binding domain superfamily/Winged helix DNA-binding domain"/>
    <property type="match status" value="1"/>
</dbReference>
<gene>
    <name evidence="2" type="ORF">CR492_13325</name>
</gene>
<dbReference type="InterPro" id="IPR005149">
    <property type="entry name" value="Tscrpt_reg_PadR_N"/>
</dbReference>
<reference evidence="2 3" key="1">
    <citation type="submission" date="2017-10" db="EMBL/GenBank/DDBJ databases">
        <title>Genome announcement of Methylocella silvestris TVC from permafrost.</title>
        <authorList>
            <person name="Wang J."/>
            <person name="Geng K."/>
            <person name="Ul-Haque F."/>
            <person name="Crombie A.T."/>
            <person name="Street L.E."/>
            <person name="Wookey P.A."/>
            <person name="Murrell J.C."/>
            <person name="Pratscher J."/>
        </authorList>
    </citation>
    <scope>NUCLEOTIDE SEQUENCE [LARGE SCALE GENOMIC DNA]</scope>
    <source>
        <strain evidence="2 3">TVC</strain>
    </source>
</reference>
<protein>
    <submittedName>
        <fullName evidence="2">PadR family transcriptional regulator</fullName>
    </submittedName>
</protein>
<evidence type="ECO:0000259" key="1">
    <source>
        <dbReference type="Pfam" id="PF03551"/>
    </source>
</evidence>
<dbReference type="Pfam" id="PF03551">
    <property type="entry name" value="PadR"/>
    <property type="match status" value="1"/>
</dbReference>
<name>A0A2J7TFE5_METSI</name>